<dbReference type="InterPro" id="IPR013207">
    <property type="entry name" value="LGFP"/>
</dbReference>
<dbReference type="InterPro" id="IPR000801">
    <property type="entry name" value="Esterase-like"/>
</dbReference>
<dbReference type="Proteomes" id="UP000182498">
    <property type="component" value="Unassembled WGS sequence"/>
</dbReference>
<dbReference type="InterPro" id="IPR050583">
    <property type="entry name" value="Mycobacterial_A85_antigen"/>
</dbReference>
<protein>
    <submittedName>
        <fullName evidence="3">Predicted esterase</fullName>
    </submittedName>
</protein>
<reference evidence="4" key="1">
    <citation type="submission" date="2015-11" db="EMBL/GenBank/DDBJ databases">
        <authorList>
            <person name="Dugat-Bony E."/>
        </authorList>
    </citation>
    <scope>NUCLEOTIDE SEQUENCE [LARGE SCALE GENOMIC DNA]</scope>
    <source>
        <strain evidence="4">Mu292</strain>
    </source>
</reference>
<dbReference type="Gene3D" id="3.40.50.1820">
    <property type="entry name" value="alpha/beta hydrolase"/>
    <property type="match status" value="1"/>
</dbReference>
<gene>
    <name evidence="3" type="ORF">CVAR292_01789</name>
</gene>
<feature type="region of interest" description="Disordered" evidence="1">
    <location>
        <begin position="36"/>
        <end position="118"/>
    </location>
</feature>
<dbReference type="SUPFAM" id="SSF53474">
    <property type="entry name" value="alpha/beta-Hydrolases"/>
    <property type="match status" value="1"/>
</dbReference>
<accession>A0A0X2NLU0</accession>
<dbReference type="Pfam" id="PF08310">
    <property type="entry name" value="LGFP"/>
    <property type="match status" value="3"/>
</dbReference>
<sequence length="832" mass="91088">MCPSTPRSGHRKSHRIPRSVLALPLALALAAPFAAPAASAQELPGSGSAAGSAGSADGSSPLGSASSLLGSSHTPVDMPAEDRGVRAPEGSPLAFMDPGDAPDRGVLRTEIPDSQDLPDGTSVEKVEWISARWVKLYIRSKYMPDEVMKVQIHLARDWYRDPERTFPSIWQLGPLYSSEDESAWSYSSDAVSFYSDKNVNVVMPIGGGGTFFSDWVNEVDGKPIMWESFLINELIPILKTQWRTNDKRGINGLSMGATSAAVLAARHPDKFNFMASFSGYLDTSSAGMPQLFGLIDRNAGYDVTDMWGPYYSRQWREHDPKLLVRGMKGMGIYVAAGNGFTGNYDEPGVIPTVPKNVEPAVMEASARVTSQSFVNAAKAAGVDVTVRWRPDGTHLWGYWQHEMHESWPMAAKYLGLEDDDSFVECVPGKKFAAAVEKHKEIRNGYDVGDCISEVYELKDDDGKVIGTAQDFRNGEIYLKGGSLTDEDAGAEEAVVIRGRSGAKYRAMGGPNSWLGWPTQPESGGGNGGLWAGYENGFMFWHPAEGDNEPVTMKLDIHAKWGRTGNEYGPWGYPVADEEDFRVDGKTGQIQRFENGIAVRRPDGTVYLLRDDIAREYLDMRTVDRDRLGFPTTDFGNTHVPGAYTDFDHGVIYWSPSHGSSTLYFDKIYDHYKASGFESGKYGFLMEDEKIFADGSRKAVFENGTLHMDADGTVTEVQGKIEQKYDSLTEVEKEALGAPKDTGSTRPSPAGTMGWYRNYDNGVIYATNDGAAYMLHGPIYDAYREQGFESGELGFIVSDQVTNEDETASVEFEGGTLTLNADGKVTNSAGAEE</sequence>
<proteinExistence type="predicted"/>
<feature type="chain" id="PRO_5007036578" evidence="2">
    <location>
        <begin position="41"/>
        <end position="832"/>
    </location>
</feature>
<evidence type="ECO:0000313" key="3">
    <source>
        <dbReference type="EMBL" id="CUU66445.1"/>
    </source>
</evidence>
<keyword evidence="4" id="KW-1185">Reference proteome</keyword>
<name>A0A0X2NLU0_9CORY</name>
<dbReference type="AlphaFoldDB" id="A0A0X2NLU0"/>
<dbReference type="OrthoDB" id="4527292at2"/>
<dbReference type="GO" id="GO:0016747">
    <property type="term" value="F:acyltransferase activity, transferring groups other than amino-acyl groups"/>
    <property type="evidence" value="ECO:0007669"/>
    <property type="project" value="TreeGrafter"/>
</dbReference>
<evidence type="ECO:0000313" key="4">
    <source>
        <dbReference type="Proteomes" id="UP000182498"/>
    </source>
</evidence>
<feature type="signal peptide" evidence="2">
    <location>
        <begin position="1"/>
        <end position="40"/>
    </location>
</feature>
<dbReference type="PANTHER" id="PTHR48098">
    <property type="entry name" value="ENTEROCHELIN ESTERASE-RELATED"/>
    <property type="match status" value="1"/>
</dbReference>
<evidence type="ECO:0000256" key="2">
    <source>
        <dbReference type="SAM" id="SignalP"/>
    </source>
</evidence>
<dbReference type="RefSeq" id="WP_073884227.1">
    <property type="nucleotide sequence ID" value="NZ_FAUH01000011.1"/>
</dbReference>
<feature type="compositionally biased region" description="Low complexity" evidence="1">
    <location>
        <begin position="36"/>
        <end position="72"/>
    </location>
</feature>
<feature type="compositionally biased region" description="Basic and acidic residues" evidence="1">
    <location>
        <begin position="101"/>
        <end position="111"/>
    </location>
</feature>
<dbReference type="InterPro" id="IPR029058">
    <property type="entry name" value="AB_hydrolase_fold"/>
</dbReference>
<keyword evidence="2" id="KW-0732">Signal</keyword>
<dbReference type="EMBL" id="FAUH01000011">
    <property type="protein sequence ID" value="CUU66445.1"/>
    <property type="molecule type" value="Genomic_DNA"/>
</dbReference>
<dbReference type="Pfam" id="PF00756">
    <property type="entry name" value="Esterase"/>
    <property type="match status" value="1"/>
</dbReference>
<dbReference type="PANTHER" id="PTHR48098:SF1">
    <property type="entry name" value="DIACYLGLYCEROL ACYLTRANSFERASE_MYCOLYLTRANSFERASE AG85A"/>
    <property type="match status" value="1"/>
</dbReference>
<evidence type="ECO:0000256" key="1">
    <source>
        <dbReference type="SAM" id="MobiDB-lite"/>
    </source>
</evidence>
<organism evidence="3 4">
    <name type="scientific">Corynebacterium variabile</name>
    <dbReference type="NCBI Taxonomy" id="1727"/>
    <lineage>
        <taxon>Bacteria</taxon>
        <taxon>Bacillati</taxon>
        <taxon>Actinomycetota</taxon>
        <taxon>Actinomycetes</taxon>
        <taxon>Mycobacteriales</taxon>
        <taxon>Corynebacteriaceae</taxon>
        <taxon>Corynebacterium</taxon>
    </lineage>
</organism>